<reference evidence="6 7" key="1">
    <citation type="submission" date="2021-07" db="EMBL/GenBank/DDBJ databases">
        <title>Karlodiniumbacter phycospheric gen. nov., sp. nov., a phycosphere bacterium isolated from karlodinium veneficum.</title>
        <authorList>
            <person name="Peng Y."/>
            <person name="Jiang L."/>
            <person name="Lee J."/>
        </authorList>
    </citation>
    <scope>NUCLEOTIDE SEQUENCE</scope>
    <source>
        <strain evidence="6 7">N5</strain>
    </source>
</reference>
<dbReference type="InterPro" id="IPR026040">
    <property type="entry name" value="HyI-like"/>
</dbReference>
<feature type="domain" description="Xylose isomerase-like TIM barrel" evidence="4">
    <location>
        <begin position="22"/>
        <end position="252"/>
    </location>
</feature>
<evidence type="ECO:0000313" key="5">
    <source>
        <dbReference type="EMBL" id="MBY4894006.1"/>
    </source>
</evidence>
<dbReference type="AlphaFoldDB" id="A0A975TZ69"/>
<accession>A0A975TZ69</accession>
<feature type="active site" description="Proton donor/acceptor" evidence="3">
    <location>
        <position position="236"/>
    </location>
</feature>
<protein>
    <submittedName>
        <fullName evidence="6">TIM barrel protein</fullName>
    </submittedName>
</protein>
<dbReference type="PANTHER" id="PTHR43489">
    <property type="entry name" value="ISOMERASE"/>
    <property type="match status" value="1"/>
</dbReference>
<dbReference type="InterPro" id="IPR050417">
    <property type="entry name" value="Sugar_Epim/Isomerase"/>
</dbReference>
<evidence type="ECO:0000259" key="4">
    <source>
        <dbReference type="Pfam" id="PF01261"/>
    </source>
</evidence>
<gene>
    <name evidence="5" type="ORF">KUL25_14705</name>
    <name evidence="6" type="ORF">KUL25_14710</name>
</gene>
<evidence type="ECO:0000256" key="2">
    <source>
        <dbReference type="PIRNR" id="PIRNR006241"/>
    </source>
</evidence>
<sequence>MTAFSANLGFLWTDRLLPDAIHAAKAAGFDAVECHWPFDVDPADVAAALQETGLPMLGLNTRRGDVAGGENGLAALPGREDEARAAIDEALDYATRIGAGAVHVMAGFAEGHEARDTFIKALHHACEGAAKRDLVILIEPLNRFDAPGYFLGTTDLAAEIIAEVAAPNLRLMFDCYHVGRTEGDVIGRLRALYPLIGHIQFASVPDRGAPDHGDLGYAGVFAEIAALGWSQPLGAEYKPGGPTEDTLGWMRTLG</sequence>
<dbReference type="PIRSF" id="PIRSF006241">
    <property type="entry name" value="HyI"/>
    <property type="match status" value="1"/>
</dbReference>
<dbReference type="SUPFAM" id="SSF51658">
    <property type="entry name" value="Xylose isomerase-like"/>
    <property type="match status" value="1"/>
</dbReference>
<evidence type="ECO:0000256" key="1">
    <source>
        <dbReference type="ARBA" id="ARBA00023235"/>
    </source>
</evidence>
<dbReference type="RefSeq" id="WP_257894872.1">
    <property type="nucleotide sequence ID" value="NZ_JAIMBW010000001.1"/>
</dbReference>
<dbReference type="InterPro" id="IPR036237">
    <property type="entry name" value="Xyl_isomerase-like_sf"/>
</dbReference>
<evidence type="ECO:0000256" key="3">
    <source>
        <dbReference type="PIRSR" id="PIRSR006241-50"/>
    </source>
</evidence>
<dbReference type="PANTHER" id="PTHR43489:SF6">
    <property type="entry name" value="HYDROXYPYRUVATE ISOMERASE-RELATED"/>
    <property type="match status" value="1"/>
</dbReference>
<organism evidence="6">
    <name type="scientific">Gymnodinialimonas phycosphaerae</name>
    <dbReference type="NCBI Taxonomy" id="2841589"/>
    <lineage>
        <taxon>Bacteria</taxon>
        <taxon>Pseudomonadati</taxon>
        <taxon>Pseudomonadota</taxon>
        <taxon>Alphaproteobacteria</taxon>
        <taxon>Rhodobacterales</taxon>
        <taxon>Paracoccaceae</taxon>
        <taxon>Gymnodinialimonas</taxon>
    </lineage>
</organism>
<keyword evidence="1 2" id="KW-0413">Isomerase</keyword>
<dbReference type="InterPro" id="IPR013022">
    <property type="entry name" value="Xyl_isomerase-like_TIM-brl"/>
</dbReference>
<proteinExistence type="inferred from homology"/>
<keyword evidence="7" id="KW-1185">Reference proteome</keyword>
<dbReference type="Gene3D" id="3.20.20.150">
    <property type="entry name" value="Divalent-metal-dependent TIM barrel enzymes"/>
    <property type="match status" value="1"/>
</dbReference>
<feature type="active site" description="Proton donor/acceptor" evidence="3">
    <location>
        <position position="139"/>
    </location>
</feature>
<evidence type="ECO:0000313" key="6">
    <source>
        <dbReference type="EMBL" id="QXL90070.1"/>
    </source>
</evidence>
<dbReference type="EMBL" id="CP078073">
    <property type="protein sequence ID" value="QXL90070.1"/>
    <property type="molecule type" value="Genomic_DNA"/>
</dbReference>
<dbReference type="GO" id="GO:0008903">
    <property type="term" value="F:hydroxypyruvate isomerase activity"/>
    <property type="evidence" value="ECO:0007669"/>
    <property type="project" value="TreeGrafter"/>
</dbReference>
<dbReference type="GO" id="GO:0046487">
    <property type="term" value="P:glyoxylate metabolic process"/>
    <property type="evidence" value="ECO:0007669"/>
    <property type="project" value="TreeGrafter"/>
</dbReference>
<name>A0A975TZ69_9RHOB</name>
<comment type="similarity">
    <text evidence="2">Belongs to the hyi family.</text>
</comment>
<dbReference type="Pfam" id="PF01261">
    <property type="entry name" value="AP_endonuc_2"/>
    <property type="match status" value="1"/>
</dbReference>
<dbReference type="EMBL" id="JAIMBW010000001">
    <property type="protein sequence ID" value="MBY4894006.1"/>
    <property type="molecule type" value="Genomic_DNA"/>
</dbReference>
<dbReference type="Proteomes" id="UP000693972">
    <property type="component" value="Unassembled WGS sequence"/>
</dbReference>
<evidence type="ECO:0000313" key="7">
    <source>
        <dbReference type="Proteomes" id="UP000693972"/>
    </source>
</evidence>